<dbReference type="AlphaFoldDB" id="A0A024U460"/>
<dbReference type="CDD" id="cd16678">
    <property type="entry name" value="RING-H2_RNF32_rpt2"/>
    <property type="match status" value="1"/>
</dbReference>
<gene>
    <name evidence="6" type="ORF">H310_07251</name>
</gene>
<dbReference type="Gene3D" id="4.10.1060.10">
    <property type="entry name" value="Zinc finger, RanBP2-type"/>
    <property type="match status" value="1"/>
</dbReference>
<dbReference type="VEuPathDB" id="FungiDB:H310_07251"/>
<dbReference type="Pfam" id="PF13639">
    <property type="entry name" value="zf-RING_2"/>
    <property type="match status" value="1"/>
</dbReference>
<dbReference type="SUPFAM" id="SSF57850">
    <property type="entry name" value="RING/U-box"/>
    <property type="match status" value="2"/>
</dbReference>
<dbReference type="CDD" id="cd16677">
    <property type="entry name" value="RING-H2_RNF32_rpt1"/>
    <property type="match status" value="1"/>
</dbReference>
<evidence type="ECO:0000256" key="1">
    <source>
        <dbReference type="ARBA" id="ARBA00022723"/>
    </source>
</evidence>
<dbReference type="PANTHER" id="PTHR14991:SF0">
    <property type="entry name" value="RING FINGER PROTEIN 32"/>
    <property type="match status" value="1"/>
</dbReference>
<dbReference type="InterPro" id="IPR001841">
    <property type="entry name" value="Znf_RING"/>
</dbReference>
<feature type="domain" description="RING-type" evidence="5">
    <location>
        <begin position="164"/>
        <end position="208"/>
    </location>
</feature>
<accession>A0A024U460</accession>
<keyword evidence="1" id="KW-0479">Metal-binding</keyword>
<dbReference type="PROSITE" id="PS50089">
    <property type="entry name" value="ZF_RING_2"/>
    <property type="match status" value="2"/>
</dbReference>
<evidence type="ECO:0000259" key="5">
    <source>
        <dbReference type="PROSITE" id="PS50089"/>
    </source>
</evidence>
<dbReference type="EMBL" id="KI913964">
    <property type="protein sequence ID" value="ETW00692.1"/>
    <property type="molecule type" value="Genomic_DNA"/>
</dbReference>
<dbReference type="OrthoDB" id="8062037at2759"/>
<dbReference type="PANTHER" id="PTHR14991">
    <property type="entry name" value="RING FINGER PROTEIN 32"/>
    <property type="match status" value="1"/>
</dbReference>
<dbReference type="Pfam" id="PF13445">
    <property type="entry name" value="zf-RING_UBOX"/>
    <property type="match status" value="1"/>
</dbReference>
<dbReference type="GeneID" id="20084301"/>
<reference evidence="6" key="1">
    <citation type="submission" date="2013-12" db="EMBL/GenBank/DDBJ databases">
        <title>The Genome Sequence of Aphanomyces invadans NJM9701.</title>
        <authorList>
            <consortium name="The Broad Institute Genomics Platform"/>
            <person name="Russ C."/>
            <person name="Tyler B."/>
            <person name="van West P."/>
            <person name="Dieguez-Uribeondo J."/>
            <person name="Young S.K."/>
            <person name="Zeng Q."/>
            <person name="Gargeya S."/>
            <person name="Fitzgerald M."/>
            <person name="Abouelleil A."/>
            <person name="Alvarado L."/>
            <person name="Chapman S.B."/>
            <person name="Gainer-Dewar J."/>
            <person name="Goldberg J."/>
            <person name="Griggs A."/>
            <person name="Gujja S."/>
            <person name="Hansen M."/>
            <person name="Howarth C."/>
            <person name="Imamovic A."/>
            <person name="Ireland A."/>
            <person name="Larimer J."/>
            <person name="McCowan C."/>
            <person name="Murphy C."/>
            <person name="Pearson M."/>
            <person name="Poon T.W."/>
            <person name="Priest M."/>
            <person name="Roberts A."/>
            <person name="Saif S."/>
            <person name="Shea T."/>
            <person name="Sykes S."/>
            <person name="Wortman J."/>
            <person name="Nusbaum C."/>
            <person name="Birren B."/>
        </authorList>
    </citation>
    <scope>NUCLEOTIDE SEQUENCE [LARGE SCALE GENOMIC DNA]</scope>
    <source>
        <strain evidence="6">NJM9701</strain>
    </source>
</reference>
<dbReference type="Gene3D" id="3.30.40.10">
    <property type="entry name" value="Zinc/RING finger domain, C3HC4 (zinc finger)"/>
    <property type="match status" value="2"/>
</dbReference>
<sequence>MVKPPTFMPRAKPRPAAKRLVAAGHDVSSCLVNAAALQDHLVRSLNIAMPPRVKLGKPKAPPHQATPILSATKASPLPQHMPLPAAGTGYRNVWVCESCTFENSEEMDARCSACGSFKPNNRRHKLTLAQKKGLVQAPPPKLSQNQWEDCEAKAEERGDTVHPCSICREPFGLAPKVILSCTHMFHQNCLASFERFLRTNQRVCPLCRKQNYQKRHTKQGEQSFRIQCTIKIQSFVRGFIARRRFPSLLRQYFKAGLGSPTRRQAFYASKISNLSDRIVCAIEAREDSIDALLASFDKSLTLSRHVFRPDQGNGAAAGNLMTQDKWNDTLRKALVRDEKECPICYNSIDCFTTKPIALLSCSHVLHADCLHAFETFNIYEVHLCPVCRAKYESRPVHPDMTFAA</sequence>
<organism evidence="6">
    <name type="scientific">Aphanomyces invadans</name>
    <dbReference type="NCBI Taxonomy" id="157072"/>
    <lineage>
        <taxon>Eukaryota</taxon>
        <taxon>Sar</taxon>
        <taxon>Stramenopiles</taxon>
        <taxon>Oomycota</taxon>
        <taxon>Saprolegniomycetes</taxon>
        <taxon>Saprolegniales</taxon>
        <taxon>Verrucalvaceae</taxon>
        <taxon>Aphanomyces</taxon>
    </lineage>
</organism>
<evidence type="ECO:0000256" key="2">
    <source>
        <dbReference type="ARBA" id="ARBA00022771"/>
    </source>
</evidence>
<dbReference type="Pfam" id="PF00612">
    <property type="entry name" value="IQ"/>
    <property type="match status" value="1"/>
</dbReference>
<evidence type="ECO:0000313" key="6">
    <source>
        <dbReference type="EMBL" id="ETW00692.1"/>
    </source>
</evidence>
<dbReference type="RefSeq" id="XP_008870827.1">
    <property type="nucleotide sequence ID" value="XM_008872605.1"/>
</dbReference>
<dbReference type="SMART" id="SM00184">
    <property type="entry name" value="RING"/>
    <property type="match status" value="2"/>
</dbReference>
<dbReference type="InterPro" id="IPR027370">
    <property type="entry name" value="Znf-RING_euk"/>
</dbReference>
<dbReference type="STRING" id="157072.A0A024U460"/>
<keyword evidence="3" id="KW-0862">Zinc</keyword>
<name>A0A024U460_9STRA</name>
<dbReference type="eggNOG" id="KOG0800">
    <property type="taxonomic scope" value="Eukaryota"/>
</dbReference>
<keyword evidence="2 4" id="KW-0863">Zinc-finger</keyword>
<dbReference type="PROSITE" id="PS50096">
    <property type="entry name" value="IQ"/>
    <property type="match status" value="1"/>
</dbReference>
<dbReference type="InterPro" id="IPR042862">
    <property type="entry name" value="RNF32"/>
</dbReference>
<protein>
    <recommendedName>
        <fullName evidence="5">RING-type domain-containing protein</fullName>
    </recommendedName>
</protein>
<dbReference type="InterPro" id="IPR000048">
    <property type="entry name" value="IQ_motif_EF-hand-BS"/>
</dbReference>
<dbReference type="GO" id="GO:0008270">
    <property type="term" value="F:zinc ion binding"/>
    <property type="evidence" value="ECO:0007669"/>
    <property type="project" value="UniProtKB-KW"/>
</dbReference>
<dbReference type="InterPro" id="IPR013083">
    <property type="entry name" value="Znf_RING/FYVE/PHD"/>
</dbReference>
<proteinExistence type="predicted"/>
<evidence type="ECO:0000256" key="3">
    <source>
        <dbReference type="ARBA" id="ARBA00022833"/>
    </source>
</evidence>
<evidence type="ECO:0000256" key="4">
    <source>
        <dbReference type="PROSITE-ProRule" id="PRU00175"/>
    </source>
</evidence>
<feature type="domain" description="RING-type" evidence="5">
    <location>
        <begin position="341"/>
        <end position="388"/>
    </location>
</feature>